<evidence type="ECO:0000313" key="9">
    <source>
        <dbReference type="EMBL" id="BBB90533.1"/>
    </source>
</evidence>
<keyword evidence="10" id="KW-1185">Reference proteome</keyword>
<evidence type="ECO:0000256" key="7">
    <source>
        <dbReference type="RuleBase" id="RU363032"/>
    </source>
</evidence>
<organism evidence="9 10">
    <name type="scientific">Methylomusa anaerophila</name>
    <dbReference type="NCBI Taxonomy" id="1930071"/>
    <lineage>
        <taxon>Bacteria</taxon>
        <taxon>Bacillati</taxon>
        <taxon>Bacillota</taxon>
        <taxon>Negativicutes</taxon>
        <taxon>Selenomonadales</taxon>
        <taxon>Sporomusaceae</taxon>
        <taxon>Methylomusa</taxon>
    </lineage>
</organism>
<feature type="domain" description="ABC transmembrane type-1" evidence="8">
    <location>
        <begin position="57"/>
        <end position="237"/>
    </location>
</feature>
<proteinExistence type="inferred from homology"/>
<comment type="subcellular location">
    <subcellularLocation>
        <location evidence="1 7">Cell membrane</location>
        <topology evidence="1 7">Multi-pass membrane protein</topology>
    </subcellularLocation>
</comment>
<feature type="transmembrane region" description="Helical" evidence="7">
    <location>
        <begin position="125"/>
        <end position="146"/>
    </location>
</feature>
<dbReference type="KEGG" id="mana:MAMMFC1_01184"/>
<evidence type="ECO:0000313" key="10">
    <source>
        <dbReference type="Proteomes" id="UP000276437"/>
    </source>
</evidence>
<evidence type="ECO:0000256" key="5">
    <source>
        <dbReference type="ARBA" id="ARBA00022989"/>
    </source>
</evidence>
<dbReference type="GO" id="GO:0005886">
    <property type="term" value="C:plasma membrane"/>
    <property type="evidence" value="ECO:0007669"/>
    <property type="project" value="UniProtKB-SubCell"/>
</dbReference>
<keyword evidence="2 7" id="KW-0813">Transport</keyword>
<protein>
    <submittedName>
        <fullName evidence="9">Bicarbonate transport system permease protein CmpB</fullName>
    </submittedName>
</protein>
<keyword evidence="6 7" id="KW-0472">Membrane</keyword>
<evidence type="ECO:0000256" key="2">
    <source>
        <dbReference type="ARBA" id="ARBA00022448"/>
    </source>
</evidence>
<feature type="transmembrane region" description="Helical" evidence="7">
    <location>
        <begin position="57"/>
        <end position="83"/>
    </location>
</feature>
<dbReference type="Pfam" id="PF00528">
    <property type="entry name" value="BPD_transp_1"/>
    <property type="match status" value="1"/>
</dbReference>
<gene>
    <name evidence="9" type="primary">cmpB_1</name>
    <name evidence="9" type="ORF">MAMMFC1_01184</name>
</gene>
<comment type="similarity">
    <text evidence="7">Belongs to the binding-protein-dependent transport system permease family.</text>
</comment>
<dbReference type="GO" id="GO:0055085">
    <property type="term" value="P:transmembrane transport"/>
    <property type="evidence" value="ECO:0007669"/>
    <property type="project" value="InterPro"/>
</dbReference>
<evidence type="ECO:0000256" key="6">
    <source>
        <dbReference type="ARBA" id="ARBA00023136"/>
    </source>
</evidence>
<feature type="transmembrane region" description="Helical" evidence="7">
    <location>
        <begin position="213"/>
        <end position="237"/>
    </location>
</feature>
<feature type="transmembrane region" description="Helical" evidence="7">
    <location>
        <begin position="7"/>
        <end position="24"/>
    </location>
</feature>
<dbReference type="Gene3D" id="1.10.3720.10">
    <property type="entry name" value="MetI-like"/>
    <property type="match status" value="1"/>
</dbReference>
<dbReference type="InterPro" id="IPR000515">
    <property type="entry name" value="MetI-like"/>
</dbReference>
<evidence type="ECO:0000256" key="1">
    <source>
        <dbReference type="ARBA" id="ARBA00004651"/>
    </source>
</evidence>
<keyword evidence="4 7" id="KW-0812">Transmembrane</keyword>
<dbReference type="PANTHER" id="PTHR30151">
    <property type="entry name" value="ALKANE SULFONATE ABC TRANSPORTER-RELATED, MEMBRANE SUBUNIT"/>
    <property type="match status" value="1"/>
</dbReference>
<evidence type="ECO:0000259" key="8">
    <source>
        <dbReference type="PROSITE" id="PS50928"/>
    </source>
</evidence>
<keyword evidence="3" id="KW-1003">Cell membrane</keyword>
<evidence type="ECO:0000256" key="4">
    <source>
        <dbReference type="ARBA" id="ARBA00022692"/>
    </source>
</evidence>
<dbReference type="InterPro" id="IPR035906">
    <property type="entry name" value="MetI-like_sf"/>
</dbReference>
<name>A0A348AHI5_9FIRM</name>
<dbReference type="PANTHER" id="PTHR30151:SF0">
    <property type="entry name" value="ABC TRANSPORTER PERMEASE PROTEIN MJ0413-RELATED"/>
    <property type="match status" value="1"/>
</dbReference>
<evidence type="ECO:0000256" key="3">
    <source>
        <dbReference type="ARBA" id="ARBA00022475"/>
    </source>
</evidence>
<dbReference type="SUPFAM" id="SSF161098">
    <property type="entry name" value="MetI-like"/>
    <property type="match status" value="1"/>
</dbReference>
<sequence>MDYFNKYRYVFMIVAVSVLAYEAATDGLGIADPTLFPGLPKVAVALYESRELLFQGILSSLGLLLPSYCLALVVGITGGLTIGWHKTLRENLAPLFHGISPIPPNLYTPYAIALMPTFWLSSTSIIFIGCLWPILMSTIQGVVLIEEKYLDNARTLGLKGFKLLRKIILPAALPLIFSGAGTSLIFSFILLTVAEMFGVKSGLGFFVLYYADFFDYARVLAGMLVMSLLIMCIMGLFSTIQRRMLFWTAKR</sequence>
<reference evidence="9 10" key="1">
    <citation type="journal article" date="2018" name="Int. J. Syst. Evol. Microbiol.">
        <title>Methylomusa anaerophila gen. nov., sp. nov., an anaerobic methanol-utilizing bacterium isolated from a microbial fuel cell.</title>
        <authorList>
            <person name="Amano N."/>
            <person name="Yamamuro A."/>
            <person name="Miyahara M."/>
            <person name="Kouzuma A."/>
            <person name="Abe T."/>
            <person name="Watanabe K."/>
        </authorList>
    </citation>
    <scope>NUCLEOTIDE SEQUENCE [LARGE SCALE GENOMIC DNA]</scope>
    <source>
        <strain evidence="9 10">MMFC1</strain>
    </source>
</reference>
<dbReference type="RefSeq" id="WP_197723927.1">
    <property type="nucleotide sequence ID" value="NZ_AP018449.1"/>
</dbReference>
<dbReference type="AlphaFoldDB" id="A0A348AHI5"/>
<dbReference type="CDD" id="cd06261">
    <property type="entry name" value="TM_PBP2"/>
    <property type="match status" value="1"/>
</dbReference>
<dbReference type="EMBL" id="AP018449">
    <property type="protein sequence ID" value="BBB90533.1"/>
    <property type="molecule type" value="Genomic_DNA"/>
</dbReference>
<dbReference type="Proteomes" id="UP000276437">
    <property type="component" value="Chromosome"/>
</dbReference>
<feature type="transmembrane region" description="Helical" evidence="7">
    <location>
        <begin position="167"/>
        <end position="193"/>
    </location>
</feature>
<feature type="transmembrane region" description="Helical" evidence="7">
    <location>
        <begin position="95"/>
        <end position="119"/>
    </location>
</feature>
<accession>A0A348AHI5</accession>
<keyword evidence="5 7" id="KW-1133">Transmembrane helix</keyword>
<dbReference type="PROSITE" id="PS50928">
    <property type="entry name" value="ABC_TM1"/>
    <property type="match status" value="1"/>
</dbReference>